<protein>
    <recommendedName>
        <fullName evidence="5">Integrase catalytic domain-containing protein</fullName>
    </recommendedName>
</protein>
<evidence type="ECO:0000313" key="6">
    <source>
        <dbReference type="EMBL" id="CAN61323.1"/>
    </source>
</evidence>
<dbReference type="Pfam" id="PF25597">
    <property type="entry name" value="SH3_retrovirus"/>
    <property type="match status" value="1"/>
</dbReference>
<gene>
    <name evidence="6" type="ORF">VITISV_012107</name>
</gene>
<evidence type="ECO:0000256" key="3">
    <source>
        <dbReference type="SAM" id="MobiDB-lite"/>
    </source>
</evidence>
<keyword evidence="4" id="KW-0732">Signal</keyword>
<dbReference type="PROSITE" id="PS50994">
    <property type="entry name" value="INTEGRASE"/>
    <property type="match status" value="1"/>
</dbReference>
<evidence type="ECO:0000256" key="2">
    <source>
        <dbReference type="ARBA" id="ARBA00022801"/>
    </source>
</evidence>
<dbReference type="InterPro" id="IPR043502">
    <property type="entry name" value="DNA/RNA_pol_sf"/>
</dbReference>
<keyword evidence="1" id="KW-0479">Metal-binding</keyword>
<name>A5BFR9_VITVI</name>
<dbReference type="InterPro" id="IPR039537">
    <property type="entry name" value="Retrotran_Ty1/copia-like"/>
</dbReference>
<dbReference type="GO" id="GO:0003676">
    <property type="term" value="F:nucleic acid binding"/>
    <property type="evidence" value="ECO:0007669"/>
    <property type="project" value="InterPro"/>
</dbReference>
<feature type="signal peptide" evidence="4">
    <location>
        <begin position="1"/>
        <end position="18"/>
    </location>
</feature>
<dbReference type="PANTHER" id="PTHR42648">
    <property type="entry name" value="TRANSPOSASE, PUTATIVE-RELATED"/>
    <property type="match status" value="1"/>
</dbReference>
<dbReference type="Pfam" id="PF07727">
    <property type="entry name" value="RVT_2"/>
    <property type="match status" value="1"/>
</dbReference>
<dbReference type="PANTHER" id="PTHR42648:SF28">
    <property type="entry name" value="TRANSPOSON-ENCODED PROTEIN WITH RIBONUCLEASE H-LIKE AND RETROVIRUS ZINC FINGER-LIKE DOMAINS"/>
    <property type="match status" value="1"/>
</dbReference>
<dbReference type="ExpressionAtlas" id="A5BFR9">
    <property type="expression patterns" value="baseline and differential"/>
</dbReference>
<dbReference type="Gene3D" id="3.30.420.10">
    <property type="entry name" value="Ribonuclease H-like superfamily/Ribonuclease H"/>
    <property type="match status" value="1"/>
</dbReference>
<feature type="domain" description="Integrase catalytic" evidence="5">
    <location>
        <begin position="165"/>
        <end position="336"/>
    </location>
</feature>
<dbReference type="InterPro" id="IPR013103">
    <property type="entry name" value="RVT_2"/>
</dbReference>
<evidence type="ECO:0000256" key="4">
    <source>
        <dbReference type="SAM" id="SignalP"/>
    </source>
</evidence>
<dbReference type="AlphaFoldDB" id="A5BFR9"/>
<dbReference type="InterPro" id="IPR001584">
    <property type="entry name" value="Integrase_cat-core"/>
</dbReference>
<dbReference type="SUPFAM" id="SSF56672">
    <property type="entry name" value="DNA/RNA polymerases"/>
    <property type="match status" value="1"/>
</dbReference>
<dbReference type="EMBL" id="AM458033">
    <property type="protein sequence ID" value="CAN61323.1"/>
    <property type="molecule type" value="Genomic_DNA"/>
</dbReference>
<proteinExistence type="predicted"/>
<evidence type="ECO:0000256" key="1">
    <source>
        <dbReference type="ARBA" id="ARBA00022723"/>
    </source>
</evidence>
<feature type="chain" id="PRO_5002679639" description="Integrase catalytic domain-containing protein" evidence="4">
    <location>
        <begin position="19"/>
        <end position="1077"/>
    </location>
</feature>
<dbReference type="GO" id="GO:0015074">
    <property type="term" value="P:DNA integration"/>
    <property type="evidence" value="ECO:0007669"/>
    <property type="project" value="InterPro"/>
</dbReference>
<feature type="region of interest" description="Disordered" evidence="3">
    <location>
        <begin position="996"/>
        <end position="1015"/>
    </location>
</feature>
<dbReference type="CDD" id="cd09272">
    <property type="entry name" value="RNase_HI_RT_Ty1"/>
    <property type="match status" value="1"/>
</dbReference>
<dbReference type="InterPro" id="IPR012337">
    <property type="entry name" value="RNaseH-like_sf"/>
</dbReference>
<dbReference type="InterPro" id="IPR057670">
    <property type="entry name" value="SH3_retrovirus"/>
</dbReference>
<reference evidence="6" key="1">
    <citation type="journal article" date="2007" name="PLoS ONE">
        <title>The first genome sequence of an elite grapevine cultivar (Pinot noir Vitis vinifera L.): coping with a highly heterozygous genome.</title>
        <authorList>
            <person name="Velasco R."/>
            <person name="Zharkikh A."/>
            <person name="Troggio M."/>
            <person name="Cartwright D.A."/>
            <person name="Cestaro A."/>
            <person name="Pruss D."/>
            <person name="Pindo M."/>
            <person name="FitzGerald L.M."/>
            <person name="Vezzulli S."/>
            <person name="Reid J."/>
            <person name="Malacarne G."/>
            <person name="Iliev D."/>
            <person name="Coppola G."/>
            <person name="Wardell B."/>
            <person name="Micheletti D."/>
            <person name="Macalma T."/>
            <person name="Facci M."/>
            <person name="Mitchell J.T."/>
            <person name="Perazzolli M."/>
            <person name="Eldredge G."/>
            <person name="Gatto P."/>
            <person name="Oyzerski R."/>
            <person name="Moretto M."/>
            <person name="Gutin N."/>
            <person name="Stefanini M."/>
            <person name="Chen Y."/>
            <person name="Segala C."/>
            <person name="Davenport C."/>
            <person name="Dematte L."/>
            <person name="Mraz A."/>
            <person name="Battilana J."/>
            <person name="Stormo K."/>
            <person name="Costa F."/>
            <person name="Tao Q."/>
            <person name="Si-Ammour A."/>
            <person name="Harkins T."/>
            <person name="Lackey A."/>
            <person name="Perbost C."/>
            <person name="Taillon B."/>
            <person name="Stella A."/>
            <person name="Solovyev V."/>
            <person name="Fawcett J.A."/>
            <person name="Sterck L."/>
            <person name="Vandepoele K."/>
            <person name="Grando S.M."/>
            <person name="Toppo S."/>
            <person name="Moser C."/>
            <person name="Lanchbury J."/>
            <person name="Bogden R."/>
            <person name="Skolnick M."/>
            <person name="Sgaramella V."/>
            <person name="Bhatnagar S.K."/>
            <person name="Fontana P."/>
            <person name="Gutin A."/>
            <person name="Van de Peer Y."/>
            <person name="Salamini F."/>
            <person name="Viola R."/>
        </authorList>
    </citation>
    <scope>NUCLEOTIDE SEQUENCE</scope>
</reference>
<accession>A5BFR9</accession>
<sequence>MQAAPKLGLLLVLEGCHAEFQCGAAGYGAVHVGGGERVAADDEAVHGEKSNHLSVMYIKTKISAGLCGSIERHENVRELLKAIDEQFITLDKPLASTLIMKFTSLKPTGIRGVRKHIMEMRDIVAQLKKLKGMQNLRKLVRSEQFILSGNKIGSHVEAIGTCFLFLGRPLVEVRSRQRLDMDSHGQKYFISFIDDFSQYMYLYILHNKNEALDAFKVFKEEVEKQCGKQIKIVRSDRGGEYYGRYLEDGQSPGPFMKFLQEHGIVAQYTMLGSPNQNGVVERRNRTLLDMVRSMLNNSKLPRFLWIEALKKAVYILNQVLTKAIPKTPFELWKGWKPSLRHMRVWGCLSEVRIYNPQEKKLDPRTISGYFIGYVEKFKGYIFYCPSHNTRIVESRNAKFMKYDLVSGIDQFRNIVSDIDHTKSQSSTLSDRLFVVHNTFQELLDTSEQQVEPHTSLEDIGVTLRRSTRTKRSAIPSDYVVYLQESNYNIGTENDPESFSQAMSCKESELWYNDIKEEMSSVRCNDVWDLVELPIGAKAIGCKWVFKTKKDSLGNIERYKARIKDSLRIILALVAHFDLELQQMDVKTAFLNGELEEEVYMKQPEGFPSSNGEQLVCKLKKSIYGLKQASRQWYLKFHNIVSSFGFVENVMDQCIYLKVSGSKVCFLVLYVDDILLATNDKGLLHEVKQFLSKNFDMKDMGEASYVIDIKIYRDGFQERFRMKDCSPSVCPIVKGDRFNLNQCPKNDLEREQMKNISYASAVGSLMYAQVCTRPDIAFVVGMLGQYQSNPGLDHWKAARKVIRYLQRTKYYKLMYRQTSNLEVFGYSDSNFVGCVDSPEFISCFEATSHGVWLKSFISGLRIMDSISRPLSIYCDNSSAVFMAKNNKSESRSKHIDIKYLAIRERVKEKKVVIEHISTELMIADPLTKGMSLLKFKDHEIITLMTEIERLTEEIDLISELAEQNGSLRAEFERMKMPVKKTELVKYPAAFRSVPQGRDVSDIPMASDHSNASTKSDAEALPLLVETSGSQESTENAAWANGYSRELGIYADDLSRHDVDSDLASEVGFGDQASWVPPG</sequence>
<evidence type="ECO:0000259" key="5">
    <source>
        <dbReference type="PROSITE" id="PS50994"/>
    </source>
</evidence>
<dbReference type="GO" id="GO:0016787">
    <property type="term" value="F:hydrolase activity"/>
    <property type="evidence" value="ECO:0007669"/>
    <property type="project" value="UniProtKB-KW"/>
</dbReference>
<dbReference type="GO" id="GO:0046872">
    <property type="term" value="F:metal ion binding"/>
    <property type="evidence" value="ECO:0007669"/>
    <property type="project" value="UniProtKB-KW"/>
</dbReference>
<dbReference type="SUPFAM" id="SSF53098">
    <property type="entry name" value="Ribonuclease H-like"/>
    <property type="match status" value="1"/>
</dbReference>
<dbReference type="InterPro" id="IPR036397">
    <property type="entry name" value="RNaseH_sf"/>
</dbReference>
<keyword evidence="2" id="KW-0378">Hydrolase</keyword>
<organism evidence="6">
    <name type="scientific">Vitis vinifera</name>
    <name type="common">Grape</name>
    <dbReference type="NCBI Taxonomy" id="29760"/>
    <lineage>
        <taxon>Eukaryota</taxon>
        <taxon>Viridiplantae</taxon>
        <taxon>Streptophyta</taxon>
        <taxon>Embryophyta</taxon>
        <taxon>Tracheophyta</taxon>
        <taxon>Spermatophyta</taxon>
        <taxon>Magnoliopsida</taxon>
        <taxon>eudicotyledons</taxon>
        <taxon>Gunneridae</taxon>
        <taxon>Pentapetalae</taxon>
        <taxon>rosids</taxon>
        <taxon>Vitales</taxon>
        <taxon>Vitaceae</taxon>
        <taxon>Viteae</taxon>
        <taxon>Vitis</taxon>
    </lineage>
</organism>